<name>A0ABR6TL44_9FIRM</name>
<evidence type="ECO:0000259" key="3">
    <source>
        <dbReference type="Pfam" id="PF02317"/>
    </source>
</evidence>
<organism evidence="4 5">
    <name type="scientific">Peptostreptococcus canis</name>
    <dbReference type="NCBI Taxonomy" id="1159213"/>
    <lineage>
        <taxon>Bacteria</taxon>
        <taxon>Bacillati</taxon>
        <taxon>Bacillota</taxon>
        <taxon>Clostridia</taxon>
        <taxon>Peptostreptococcales</taxon>
        <taxon>Peptostreptococcaceae</taxon>
        <taxon>Peptostreptococcus</taxon>
    </lineage>
</organism>
<proteinExistence type="predicted"/>
<dbReference type="EMBL" id="JABGBW010000002">
    <property type="protein sequence ID" value="MBC2575904.1"/>
    <property type="molecule type" value="Genomic_DNA"/>
</dbReference>
<evidence type="ECO:0000256" key="1">
    <source>
        <dbReference type="ARBA" id="ARBA00023002"/>
    </source>
</evidence>
<evidence type="ECO:0000313" key="4">
    <source>
        <dbReference type="EMBL" id="MBC2575904.1"/>
    </source>
</evidence>
<dbReference type="Pfam" id="PF01210">
    <property type="entry name" value="NAD_Gly3P_dh_N"/>
    <property type="match status" value="1"/>
</dbReference>
<dbReference type="PANTHER" id="PTHR38015:SF1">
    <property type="entry name" value="OPINE DEHYDROGENASE DOMAIN-CONTAINING PROTEIN"/>
    <property type="match status" value="1"/>
</dbReference>
<dbReference type="InterPro" id="IPR036291">
    <property type="entry name" value="NAD(P)-bd_dom_sf"/>
</dbReference>
<dbReference type="RefSeq" id="WP_185623922.1">
    <property type="nucleotide sequence ID" value="NZ_JABGBW010000002.1"/>
</dbReference>
<dbReference type="Gene3D" id="3.40.50.720">
    <property type="entry name" value="NAD(P)-binding Rossmann-like Domain"/>
    <property type="match status" value="1"/>
</dbReference>
<protein>
    <recommendedName>
        <fullName evidence="6">Opine dehydrogenase</fullName>
    </recommendedName>
</protein>
<accession>A0ABR6TL44</accession>
<dbReference type="Proteomes" id="UP000713904">
    <property type="component" value="Unassembled WGS sequence"/>
</dbReference>
<evidence type="ECO:0000259" key="2">
    <source>
        <dbReference type="Pfam" id="PF01210"/>
    </source>
</evidence>
<dbReference type="Pfam" id="PF02317">
    <property type="entry name" value="Octopine_DH"/>
    <property type="match status" value="1"/>
</dbReference>
<dbReference type="InterPro" id="IPR011128">
    <property type="entry name" value="G3P_DH_NAD-dep_N"/>
</dbReference>
<reference evidence="4 5" key="1">
    <citation type="submission" date="2020-05" db="EMBL/GenBank/DDBJ databases">
        <title>Draft genome of xy-202 and genomic insight in genome of the genus Peptostreptococcus.</title>
        <authorList>
            <person name="Zhang Z."/>
        </authorList>
    </citation>
    <scope>NUCLEOTIDE SEQUENCE [LARGE SCALE GENOMIC DNA]</scope>
    <source>
        <strain evidence="4 5">DSM 27025</strain>
    </source>
</reference>
<keyword evidence="5" id="KW-1185">Reference proteome</keyword>
<dbReference type="InterPro" id="IPR003421">
    <property type="entry name" value="Opine_DH"/>
</dbReference>
<feature type="domain" description="Glycerol-3-phosphate dehydrogenase NAD-dependent N-terminal" evidence="2">
    <location>
        <begin position="6"/>
        <end position="105"/>
    </location>
</feature>
<dbReference type="SUPFAM" id="SSF48179">
    <property type="entry name" value="6-phosphogluconate dehydrogenase C-terminal domain-like"/>
    <property type="match status" value="1"/>
</dbReference>
<dbReference type="InterPro" id="IPR008927">
    <property type="entry name" value="6-PGluconate_DH-like_C_sf"/>
</dbReference>
<sequence>MKKVNKVTIIAAGNGGITAAADLKQRGIDVVLYDLPEKFHKIKTIQENGGIYLRYNGEEKFIDGIKCSTDINEAIKGSQVVMFTIPGLLVEKYAEVVAPAVDESQLIFFNSAASMSCVRFINKAKSLGINKEFFLAESNSLTYATRADIKRGSVDLTLKVKETLVAALPKENTKLAYSMLSDLYDGIIPVEDIWRITLENANPEVHPGICLLNVGQIENYSDTFSLYRDGYSEHTSNLLKEIAKERREIATAFGYKMEDIIESRINRGYFANDIKEIHLMFNESPVFSKINGPSSVKSRYFIEDIEDGLVLWSDLGKVAGVSTKAIDSVIYLSSVVIGIDFYKKGLTLEKLGFSKMNIEQLKAMV</sequence>
<gene>
    <name evidence="4" type="ORF">HLB29_04310</name>
</gene>
<feature type="domain" description="Opine dehydrogenase" evidence="3">
    <location>
        <begin position="190"/>
        <end position="335"/>
    </location>
</feature>
<keyword evidence="1" id="KW-0560">Oxidoreductase</keyword>
<dbReference type="SUPFAM" id="SSF51735">
    <property type="entry name" value="NAD(P)-binding Rossmann-fold domains"/>
    <property type="match status" value="1"/>
</dbReference>
<dbReference type="InterPro" id="IPR051729">
    <property type="entry name" value="Opine/Lysopine_DH"/>
</dbReference>
<evidence type="ECO:0000313" key="5">
    <source>
        <dbReference type="Proteomes" id="UP000713904"/>
    </source>
</evidence>
<evidence type="ECO:0008006" key="6">
    <source>
        <dbReference type="Google" id="ProtNLM"/>
    </source>
</evidence>
<dbReference type="InterPro" id="IPR013328">
    <property type="entry name" value="6PGD_dom2"/>
</dbReference>
<comment type="caution">
    <text evidence="4">The sequence shown here is derived from an EMBL/GenBank/DDBJ whole genome shotgun (WGS) entry which is preliminary data.</text>
</comment>
<dbReference type="Gene3D" id="1.10.1040.10">
    <property type="entry name" value="N-(1-d-carboxylethyl)-l-norvaline Dehydrogenase, domain 2"/>
    <property type="match status" value="1"/>
</dbReference>
<dbReference type="PANTHER" id="PTHR38015">
    <property type="entry name" value="BLR6086 PROTEIN"/>
    <property type="match status" value="1"/>
</dbReference>